<name>A0A1N6JEP3_9BACT</name>
<protein>
    <submittedName>
        <fullName evidence="1">Uncharacterized protein</fullName>
    </submittedName>
</protein>
<reference evidence="1 2" key="1">
    <citation type="submission" date="2016-11" db="EMBL/GenBank/DDBJ databases">
        <authorList>
            <person name="Jaros S."/>
            <person name="Januszkiewicz K."/>
            <person name="Wedrychowicz H."/>
        </authorList>
    </citation>
    <scope>NUCLEOTIDE SEQUENCE [LARGE SCALE GENOMIC DNA]</scope>
    <source>
        <strain evidence="1 2">DSM 24787</strain>
    </source>
</reference>
<gene>
    <name evidence="1" type="ORF">SAMN04488055_3918</name>
</gene>
<dbReference type="RefSeq" id="WP_143197523.1">
    <property type="nucleotide sequence ID" value="NZ_FSRA01000002.1"/>
</dbReference>
<sequence length="91" mass="10401">MKVKTMRERLHEAIDLANDEKIIATFRSIPLEISRSKHLSLSEIRELIKDAEKEFSGSSSSEDLEDMLKDAHRSFFALLRKKHENSEGASA</sequence>
<accession>A0A1N6JEP3</accession>
<dbReference type="AlphaFoldDB" id="A0A1N6JEP3"/>
<dbReference type="Proteomes" id="UP000185003">
    <property type="component" value="Unassembled WGS sequence"/>
</dbReference>
<evidence type="ECO:0000313" key="2">
    <source>
        <dbReference type="Proteomes" id="UP000185003"/>
    </source>
</evidence>
<keyword evidence="2" id="KW-1185">Reference proteome</keyword>
<dbReference type="OrthoDB" id="9944614at2"/>
<organism evidence="1 2">
    <name type="scientific">Chitinophaga niabensis</name>
    <dbReference type="NCBI Taxonomy" id="536979"/>
    <lineage>
        <taxon>Bacteria</taxon>
        <taxon>Pseudomonadati</taxon>
        <taxon>Bacteroidota</taxon>
        <taxon>Chitinophagia</taxon>
        <taxon>Chitinophagales</taxon>
        <taxon>Chitinophagaceae</taxon>
        <taxon>Chitinophaga</taxon>
    </lineage>
</organism>
<evidence type="ECO:0000313" key="1">
    <source>
        <dbReference type="EMBL" id="SIO42609.1"/>
    </source>
</evidence>
<dbReference type="EMBL" id="FSRA01000002">
    <property type="protein sequence ID" value="SIO42609.1"/>
    <property type="molecule type" value="Genomic_DNA"/>
</dbReference>
<proteinExistence type="predicted"/>